<organism evidence="2 3">
    <name type="scientific">Vicingus serpentipes</name>
    <dbReference type="NCBI Taxonomy" id="1926625"/>
    <lineage>
        <taxon>Bacteria</taxon>
        <taxon>Pseudomonadati</taxon>
        <taxon>Bacteroidota</taxon>
        <taxon>Flavobacteriia</taxon>
        <taxon>Flavobacteriales</taxon>
        <taxon>Vicingaceae</taxon>
        <taxon>Vicingus</taxon>
    </lineage>
</organism>
<sequence>MKHYFLILGLLFSIVAFGQVNTFSTPKDSAFTIPMITASYAHQWSAGDLSNRFGHNNNVGGSFAIKNKNHWYYGIKGNFIWGNKVNENTILSDLLTEDSYIIDNEGRLTSVFLEERGSSFFLVGGKLFNVLTKNNNSGILVYGGFGTLHHKIRIAFKDEVNTLSEENKKGYDRLSFGYAINGFIGYMHLSKNRFLNFFGGFDYTQGWTKSLRKYNYDTQQADTKVSNDILYGIRLGWIIRLNKRTQQEYYYD</sequence>
<evidence type="ECO:0000256" key="1">
    <source>
        <dbReference type="SAM" id="SignalP"/>
    </source>
</evidence>
<gene>
    <name evidence="2" type="ORF">FRY74_01305</name>
</gene>
<name>A0A5C6RYX3_9FLAO</name>
<dbReference type="RefSeq" id="WP_147097852.1">
    <property type="nucleotide sequence ID" value="NZ_VOOS01000001.1"/>
</dbReference>
<keyword evidence="1" id="KW-0732">Signal</keyword>
<feature type="signal peptide" evidence="1">
    <location>
        <begin position="1"/>
        <end position="18"/>
    </location>
</feature>
<reference evidence="2 3" key="1">
    <citation type="submission" date="2019-08" db="EMBL/GenBank/DDBJ databases">
        <title>Genome of Vicingus serpentipes NCIMB 15042.</title>
        <authorList>
            <person name="Bowman J.P."/>
        </authorList>
    </citation>
    <scope>NUCLEOTIDE SEQUENCE [LARGE SCALE GENOMIC DNA]</scope>
    <source>
        <strain evidence="2 3">NCIMB 15042</strain>
    </source>
</reference>
<evidence type="ECO:0008006" key="4">
    <source>
        <dbReference type="Google" id="ProtNLM"/>
    </source>
</evidence>
<feature type="chain" id="PRO_5022684661" description="Outer membrane protein beta-barrel domain-containing protein" evidence="1">
    <location>
        <begin position="19"/>
        <end position="252"/>
    </location>
</feature>
<accession>A0A5C6RYX3</accession>
<evidence type="ECO:0000313" key="3">
    <source>
        <dbReference type="Proteomes" id="UP000321721"/>
    </source>
</evidence>
<dbReference type="OrthoDB" id="7475268at2"/>
<comment type="caution">
    <text evidence="2">The sequence shown here is derived from an EMBL/GenBank/DDBJ whole genome shotgun (WGS) entry which is preliminary data.</text>
</comment>
<dbReference type="EMBL" id="VOOS01000001">
    <property type="protein sequence ID" value="TXB66850.1"/>
    <property type="molecule type" value="Genomic_DNA"/>
</dbReference>
<proteinExistence type="predicted"/>
<keyword evidence="3" id="KW-1185">Reference proteome</keyword>
<evidence type="ECO:0000313" key="2">
    <source>
        <dbReference type="EMBL" id="TXB66850.1"/>
    </source>
</evidence>
<dbReference type="AlphaFoldDB" id="A0A5C6RYX3"/>
<protein>
    <recommendedName>
        <fullName evidence="4">Outer membrane protein beta-barrel domain-containing protein</fullName>
    </recommendedName>
</protein>
<dbReference type="Proteomes" id="UP000321721">
    <property type="component" value="Unassembled WGS sequence"/>
</dbReference>